<dbReference type="RefSeq" id="WP_316411176.1">
    <property type="nucleotide sequence ID" value="NZ_AP027081.1"/>
</dbReference>
<dbReference type="InterPro" id="IPR013783">
    <property type="entry name" value="Ig-like_fold"/>
</dbReference>
<name>A0AA48KCE6_9BACT</name>
<dbReference type="AlphaFoldDB" id="A0AA48KCE6"/>
<evidence type="ECO:0000313" key="2">
    <source>
        <dbReference type="EMBL" id="BDU75980.1"/>
    </source>
</evidence>
<dbReference type="EMBL" id="AP027081">
    <property type="protein sequence ID" value="BDU75980.1"/>
    <property type="molecule type" value="Genomic_DNA"/>
</dbReference>
<dbReference type="SUPFAM" id="SSF89372">
    <property type="entry name" value="Fucose-specific lectin"/>
    <property type="match status" value="1"/>
</dbReference>
<feature type="chain" id="PRO_5041332109" description="Fibronectin type-III domain-containing protein" evidence="1">
    <location>
        <begin position="19"/>
        <end position="663"/>
    </location>
</feature>
<dbReference type="SUPFAM" id="SSF49265">
    <property type="entry name" value="Fibronectin type III"/>
    <property type="match status" value="1"/>
</dbReference>
<evidence type="ECO:0008006" key="4">
    <source>
        <dbReference type="Google" id="ProtNLM"/>
    </source>
</evidence>
<protein>
    <recommendedName>
        <fullName evidence="4">Fibronectin type-III domain-containing protein</fullName>
    </recommendedName>
</protein>
<sequence>MISKILHPLGLVSMLVLAALAGCGKGQEALDPPTNFAAHWSPDYEDMMITSWTAPTCELDGYNMEYQVDAGPFVRLNTEYIHAAWTSSSFPMNLNNLPELVPLRFRMNTFRTPRVSAYSNVVTLMTRLRAPKNVGAYFYADHVQVSWTNPSLVADTLTLERGVASPSTPSDKVWTRLPSVRFGDLQYTDLEAPEGMSVSYRVTYAKGEASMSGYSNSQVTSISAPTQLVATPGPASVHLTWTNQTTGATSLVVLRQSGKDGGGSLTELATLPPTATSYDDLDLAAGTYFYQIQARHPEPTMTVSSPTVLGAALPAATPGFSLEGLSVQWPSVNLGALRRDGTWVIGFLQGGSSSSQVYLPSGGTWTSQGFPNATKFAQPGILLDASDQPHVLYLRPAIQGSSSQMLRHAWFDGSVWQDEALATGDYDRFWSLPILASLDRSGNPVVVAPLSSGVLSCTLKGEDGSWMTESLAAVQPPLAGGAIRYALSLDAAGVPVVAIANATTWNVARRTGPQTWQAEAVPLDRATDTSLSRLGLAVTADGDLHLLVGRAHLPVTSPASNELVWVRRASGTWGAPTVLMTASGTLMPGGEYRVSPAGDRIACAAFDGTGTHLLVYSQGAWITPNLGLAYGVGPMLGFTPEGKLRFVMGSPQTQTDFLLFSER</sequence>
<dbReference type="KEGG" id="msea:METESE_09380"/>
<dbReference type="Proteomes" id="UP001228113">
    <property type="component" value="Chromosome"/>
</dbReference>
<dbReference type="InterPro" id="IPR036116">
    <property type="entry name" value="FN3_sf"/>
</dbReference>
<keyword evidence="3" id="KW-1185">Reference proteome</keyword>
<feature type="signal peptide" evidence="1">
    <location>
        <begin position="1"/>
        <end position="18"/>
    </location>
</feature>
<keyword evidence="1" id="KW-0732">Signal</keyword>
<evidence type="ECO:0000256" key="1">
    <source>
        <dbReference type="SAM" id="SignalP"/>
    </source>
</evidence>
<gene>
    <name evidence="2" type="ORF">METESE_09380</name>
</gene>
<evidence type="ECO:0000313" key="3">
    <source>
        <dbReference type="Proteomes" id="UP001228113"/>
    </source>
</evidence>
<dbReference type="PROSITE" id="PS51257">
    <property type="entry name" value="PROKAR_LIPOPROTEIN"/>
    <property type="match status" value="1"/>
</dbReference>
<accession>A0AA48KCE6</accession>
<dbReference type="Gene3D" id="2.60.40.10">
    <property type="entry name" value="Immunoglobulins"/>
    <property type="match status" value="1"/>
</dbReference>
<proteinExistence type="predicted"/>
<organism evidence="2 3">
    <name type="scientific">Mesoterricola sediminis</name>
    <dbReference type="NCBI Taxonomy" id="2927980"/>
    <lineage>
        <taxon>Bacteria</taxon>
        <taxon>Pseudomonadati</taxon>
        <taxon>Acidobacteriota</taxon>
        <taxon>Holophagae</taxon>
        <taxon>Holophagales</taxon>
        <taxon>Holophagaceae</taxon>
        <taxon>Mesoterricola</taxon>
    </lineage>
</organism>
<reference evidence="2" key="1">
    <citation type="journal article" date="2023" name="Int. J. Syst. Evol. Microbiol.">
        <title>Mesoterricola silvestris gen. nov., sp. nov., Mesoterricola sediminis sp. nov., Geothrix oryzae sp. nov., Geothrix edaphica sp. nov., Geothrix rubra sp. nov., and Geothrix limicola sp. nov., six novel members of Acidobacteriota isolated from soils.</title>
        <authorList>
            <person name="Itoh H."/>
            <person name="Sugisawa Y."/>
            <person name="Mise K."/>
            <person name="Xu Z."/>
            <person name="Kuniyasu M."/>
            <person name="Ushijima N."/>
            <person name="Kawano K."/>
            <person name="Kobayashi E."/>
            <person name="Shiratori Y."/>
            <person name="Masuda Y."/>
            <person name="Senoo K."/>
        </authorList>
    </citation>
    <scope>NUCLEOTIDE SEQUENCE</scope>
    <source>
        <strain evidence="2">W786</strain>
    </source>
</reference>